<protein>
    <submittedName>
        <fullName evidence="1">Uncharacterized protein</fullName>
    </submittedName>
</protein>
<comment type="caution">
    <text evidence="1">The sequence shown here is derived from an EMBL/GenBank/DDBJ whole genome shotgun (WGS) entry which is preliminary data.</text>
</comment>
<name>A0A8B3S1X5_9EURY</name>
<dbReference type="AlphaFoldDB" id="A0A8B3S1X5"/>
<accession>A0A8B3S1X5</accession>
<sequence>MKKKITADMIGASANHNVLKPKNLCEGGRGMNSLFEHVTNHDG</sequence>
<evidence type="ECO:0000313" key="1">
    <source>
        <dbReference type="EMBL" id="RZB29485.1"/>
    </source>
</evidence>
<gene>
    <name evidence="1" type="ORF">AEth_01120</name>
</gene>
<reference evidence="2" key="1">
    <citation type="submission" date="2019-01" db="EMBL/GenBank/DDBJ databases">
        <title>Anaerobic oxidation of ethane by archaea from a marine hydrocarbon seep.</title>
        <authorList>
            <person name="Musat F."/>
        </authorList>
    </citation>
    <scope>NUCLEOTIDE SEQUENCE [LARGE SCALE GENOMIC DNA]</scope>
</reference>
<proteinExistence type="predicted"/>
<organism evidence="1 2">
    <name type="scientific">Candidatus Argoarchaeum ethanivorans</name>
    <dbReference type="NCBI Taxonomy" id="2608793"/>
    <lineage>
        <taxon>Archaea</taxon>
        <taxon>Methanobacteriati</taxon>
        <taxon>Methanobacteriota</taxon>
        <taxon>Stenosarchaea group</taxon>
        <taxon>Methanomicrobia</taxon>
        <taxon>Methanosarcinales</taxon>
        <taxon>Methanosarcinales incertae sedis</taxon>
        <taxon>GOM Arc I cluster</taxon>
        <taxon>Candidatus Argoarchaeum</taxon>
    </lineage>
</organism>
<evidence type="ECO:0000313" key="2">
    <source>
        <dbReference type="Proteomes" id="UP000291831"/>
    </source>
</evidence>
<dbReference type="Proteomes" id="UP000291831">
    <property type="component" value="Unassembled WGS sequence"/>
</dbReference>
<dbReference type="EMBL" id="RPGO01000026">
    <property type="protein sequence ID" value="RZB29485.1"/>
    <property type="molecule type" value="Genomic_DNA"/>
</dbReference>